<proteinExistence type="inferred from homology"/>
<evidence type="ECO:0000256" key="3">
    <source>
        <dbReference type="RuleBase" id="RU003560"/>
    </source>
</evidence>
<dbReference type="GO" id="GO:0008483">
    <property type="term" value="F:transaminase activity"/>
    <property type="evidence" value="ECO:0007669"/>
    <property type="project" value="UniProtKB-KW"/>
</dbReference>
<dbReference type="GO" id="GO:0030170">
    <property type="term" value="F:pyridoxal phosphate binding"/>
    <property type="evidence" value="ECO:0007669"/>
    <property type="project" value="InterPro"/>
</dbReference>
<dbReference type="Proteomes" id="UP000490800">
    <property type="component" value="Unassembled WGS sequence"/>
</dbReference>
<dbReference type="PANTHER" id="PTHR43094:SF1">
    <property type="entry name" value="AMINOTRANSFERASE CLASS-III"/>
    <property type="match status" value="1"/>
</dbReference>
<dbReference type="PANTHER" id="PTHR43094">
    <property type="entry name" value="AMINOTRANSFERASE"/>
    <property type="match status" value="1"/>
</dbReference>
<comment type="similarity">
    <text evidence="1 3">Belongs to the class-III pyridoxal-phosphate-dependent aminotransferase family.</text>
</comment>
<comment type="caution">
    <text evidence="4">The sequence shown here is derived from an EMBL/GenBank/DDBJ whole genome shotgun (WGS) entry which is preliminary data.</text>
</comment>
<reference evidence="4 5" key="1">
    <citation type="journal article" date="2019" name="Microorganisms">
        <title>Paenibacillus lutrae sp. nov., A Chitinolytic Species Isolated from A River Otter in Castril Natural Park, Granada, Spain.</title>
        <authorList>
            <person name="Rodriguez M."/>
            <person name="Reina J.C."/>
            <person name="Bejar V."/>
            <person name="Llamas I."/>
        </authorList>
    </citation>
    <scope>NUCLEOTIDE SEQUENCE [LARGE SCALE GENOMIC DNA]</scope>
    <source>
        <strain evidence="4 5">N10</strain>
    </source>
</reference>
<evidence type="ECO:0000256" key="1">
    <source>
        <dbReference type="ARBA" id="ARBA00008954"/>
    </source>
</evidence>
<evidence type="ECO:0000256" key="2">
    <source>
        <dbReference type="ARBA" id="ARBA00022898"/>
    </source>
</evidence>
<protein>
    <submittedName>
        <fullName evidence="4">Aminotransferase class III-fold pyridoxal phosphate-dependent enzyme</fullName>
    </submittedName>
</protein>
<name>A0A7X3FG67_9BACL</name>
<dbReference type="InterPro" id="IPR005814">
    <property type="entry name" value="Aminotrans_3"/>
</dbReference>
<dbReference type="PROSITE" id="PS00600">
    <property type="entry name" value="AA_TRANSFER_CLASS_3"/>
    <property type="match status" value="1"/>
</dbReference>
<dbReference type="OrthoDB" id="9807885at2"/>
<dbReference type="AlphaFoldDB" id="A0A7X3FG67"/>
<dbReference type="Gene3D" id="3.90.1150.10">
    <property type="entry name" value="Aspartate Aminotransferase, domain 1"/>
    <property type="match status" value="1"/>
</dbReference>
<dbReference type="InterPro" id="IPR015424">
    <property type="entry name" value="PyrdxlP-dep_Trfase"/>
</dbReference>
<dbReference type="InterPro" id="IPR049704">
    <property type="entry name" value="Aminotrans_3_PPA_site"/>
</dbReference>
<dbReference type="Pfam" id="PF00202">
    <property type="entry name" value="Aminotran_3"/>
    <property type="match status" value="1"/>
</dbReference>
<dbReference type="PIRSF" id="PIRSF000521">
    <property type="entry name" value="Transaminase_4ab_Lys_Orn"/>
    <property type="match status" value="1"/>
</dbReference>
<keyword evidence="5" id="KW-1185">Reference proteome</keyword>
<dbReference type="InterPro" id="IPR015422">
    <property type="entry name" value="PyrdxlP-dep_Trfase_small"/>
</dbReference>
<sequence length="441" mass="48333">MQTSYPVIHPFTWMPPSGSLTPEAWYGQYTCLERGEGSWVYDTHGNAYLYTTTAVPAVGLGHWQVIRAMKEQMEKLSFASTCAQTHNLVQALAEKLISLCSRRYSKVFFANDGSGAVETAMRMVRQHFITRGESRREMFISLDGSYHGTTYGSGSVTHLGIREMFGKGLEGCLCAPTPNLYRPPAGTDSPESAAAFCLKELERIITEAGPENIAAVLVEPIQAVNGIVLMPESFFKQLRALTRQYGILVIADEVTTGLGRAGYWSLSEHYGLEPDVLAVSKGLTGGYFPMGAALISDALDSSLFGEGGILLHGSTQCGHPVGCAAALAVLDIIEQERLPDNALLRGKDLINGFRESLDDHPCVGDIRGQGLMLALEFVKDKQTKEPVDYEWGKKLTKLLHGEGILGNYFNGILLMYPPLNVSEEECDFLIHGVSRALRRMR</sequence>
<keyword evidence="2 3" id="KW-0663">Pyridoxal phosphate</keyword>
<dbReference type="Gene3D" id="3.40.640.10">
    <property type="entry name" value="Type I PLP-dependent aspartate aminotransferase-like (Major domain)"/>
    <property type="match status" value="1"/>
</dbReference>
<evidence type="ECO:0000313" key="4">
    <source>
        <dbReference type="EMBL" id="MVO98878.1"/>
    </source>
</evidence>
<dbReference type="CDD" id="cd00610">
    <property type="entry name" value="OAT_like"/>
    <property type="match status" value="1"/>
</dbReference>
<dbReference type="InterPro" id="IPR015421">
    <property type="entry name" value="PyrdxlP-dep_Trfase_major"/>
</dbReference>
<dbReference type="SUPFAM" id="SSF53383">
    <property type="entry name" value="PLP-dependent transferases"/>
    <property type="match status" value="1"/>
</dbReference>
<accession>A0A7X3FG67</accession>
<gene>
    <name evidence="4" type="ORF">EDM21_04985</name>
</gene>
<evidence type="ECO:0000313" key="5">
    <source>
        <dbReference type="Proteomes" id="UP000490800"/>
    </source>
</evidence>
<dbReference type="RefSeq" id="WP_157333412.1">
    <property type="nucleotide sequence ID" value="NZ_RHLK01000002.1"/>
</dbReference>
<organism evidence="4 5">
    <name type="scientific">Paenibacillus lutrae</name>
    <dbReference type="NCBI Taxonomy" id="2078573"/>
    <lineage>
        <taxon>Bacteria</taxon>
        <taxon>Bacillati</taxon>
        <taxon>Bacillota</taxon>
        <taxon>Bacilli</taxon>
        <taxon>Bacillales</taxon>
        <taxon>Paenibacillaceae</taxon>
        <taxon>Paenibacillus</taxon>
    </lineage>
</organism>
<keyword evidence="4" id="KW-0808">Transferase</keyword>
<keyword evidence="4" id="KW-0032">Aminotransferase</keyword>
<dbReference type="EMBL" id="RHLK01000002">
    <property type="protein sequence ID" value="MVO98878.1"/>
    <property type="molecule type" value="Genomic_DNA"/>
</dbReference>